<accession>D7VGQ0</accession>
<evidence type="ECO:0000313" key="1">
    <source>
        <dbReference type="EMBL" id="EFK59252.1"/>
    </source>
</evidence>
<name>D7VGQ0_SPHSI</name>
<protein>
    <submittedName>
        <fullName evidence="1">Uncharacterized protein</fullName>
    </submittedName>
</protein>
<proteinExistence type="predicted"/>
<comment type="caution">
    <text evidence="1">The sequence shown here is derived from an EMBL/GenBank/DDBJ whole genome shotgun (WGS) entry which is preliminary data.</text>
</comment>
<dbReference type="HOGENOM" id="CLU_3317199_0_0_10"/>
<dbReference type="EMBL" id="ACHA02000002">
    <property type="protein sequence ID" value="EFK59252.1"/>
    <property type="molecule type" value="Genomic_DNA"/>
</dbReference>
<gene>
    <name evidence="1" type="ORF">HMPREF0766_10169</name>
</gene>
<dbReference type="AlphaFoldDB" id="D7VGQ0"/>
<evidence type="ECO:0000313" key="2">
    <source>
        <dbReference type="Proteomes" id="UP000006258"/>
    </source>
</evidence>
<reference evidence="1" key="1">
    <citation type="submission" date="2010-07" db="EMBL/GenBank/DDBJ databases">
        <authorList>
            <person name="Muzny D."/>
            <person name="Qin X."/>
            <person name="Buhay C."/>
            <person name="Dugan-Rocha S."/>
            <person name="Ding Y."/>
            <person name="Chen G."/>
            <person name="Hawes A."/>
            <person name="Holder M."/>
            <person name="Jhangiani S."/>
            <person name="Johnson A."/>
            <person name="Khan Z."/>
            <person name="Li Z."/>
            <person name="Liu W."/>
            <person name="Liu X."/>
            <person name="Perez L."/>
            <person name="Shen H."/>
            <person name="Wang Q."/>
            <person name="Watt J."/>
            <person name="Xi L."/>
            <person name="Xin Y."/>
            <person name="Zhou J."/>
            <person name="Deng J."/>
            <person name="Jiang H."/>
            <person name="Liu Y."/>
            <person name="Qu J."/>
            <person name="Song X.-Z."/>
            <person name="Zhang L."/>
            <person name="Villasana D."/>
            <person name="Johnson A."/>
            <person name="Liu J."/>
            <person name="Liyanage D."/>
            <person name="Lorensuhewa L."/>
            <person name="Robinson T."/>
            <person name="Song A."/>
            <person name="Song B.-B."/>
            <person name="Dinh H."/>
            <person name="Thornton R."/>
            <person name="Coyle M."/>
            <person name="Francisco L."/>
            <person name="Jackson L."/>
            <person name="Javaid M."/>
            <person name="Korchina V."/>
            <person name="Kovar C."/>
            <person name="Mata R."/>
            <person name="Mathew T."/>
            <person name="Ngo R."/>
            <person name="Nguyen L."/>
            <person name="Nguyen N."/>
            <person name="Okwuonu G."/>
            <person name="Ongeri F."/>
            <person name="Pham C."/>
            <person name="Simmons D."/>
            <person name="Wilczek-Boney K."/>
            <person name="Hale W."/>
            <person name="Jakkamsetti A."/>
            <person name="Pham P."/>
            <person name="Ruth R."/>
            <person name="San Lucas F."/>
            <person name="Warren J."/>
            <person name="Zhang J."/>
            <person name="Zhao Z."/>
            <person name="Zhou C."/>
            <person name="Zhu D."/>
            <person name="Lee S."/>
            <person name="Bess C."/>
            <person name="Blankenburg K."/>
            <person name="Forbes L."/>
            <person name="Fu Q."/>
            <person name="Gubbala S."/>
            <person name="Hirani K."/>
            <person name="Jayaseelan J.C."/>
            <person name="Lara F."/>
            <person name="Munidasa M."/>
            <person name="Palculict T."/>
            <person name="Patil S."/>
            <person name="Pu L.-L."/>
            <person name="Saada N."/>
            <person name="Tang L."/>
            <person name="Weissenberger G."/>
            <person name="Zhu Y."/>
            <person name="Hemphill L."/>
            <person name="Shang Y."/>
            <person name="Youmans B."/>
            <person name="Ayvaz T."/>
            <person name="Ross M."/>
            <person name="Santibanez J."/>
            <person name="Aqrawi P."/>
            <person name="Gross S."/>
            <person name="Joshi V."/>
            <person name="Fowler G."/>
            <person name="Nazareth L."/>
            <person name="Reid J."/>
            <person name="Worley K."/>
            <person name="Petrosino J."/>
            <person name="Highlander S."/>
            <person name="Gibbs R."/>
        </authorList>
    </citation>
    <scope>NUCLEOTIDE SEQUENCE [LARGE SCALE GENOMIC DNA]</scope>
    <source>
        <strain evidence="1">ATCC 33861</strain>
    </source>
</reference>
<dbReference type="Proteomes" id="UP000006258">
    <property type="component" value="Unassembled WGS sequence"/>
</dbReference>
<organism evidence="1 2">
    <name type="scientific">Sphingobacterium spiritivorum ATCC 33861</name>
    <dbReference type="NCBI Taxonomy" id="525373"/>
    <lineage>
        <taxon>Bacteria</taxon>
        <taxon>Pseudomonadati</taxon>
        <taxon>Bacteroidota</taxon>
        <taxon>Sphingobacteriia</taxon>
        <taxon>Sphingobacteriales</taxon>
        <taxon>Sphingobacteriaceae</taxon>
        <taxon>Sphingobacterium</taxon>
    </lineage>
</organism>
<sequence>MLGHKNVAATILRYLKRKLKRILEKVSQIFKDMEGSFVS</sequence>
<keyword evidence="2" id="KW-1185">Reference proteome</keyword>